<name>A0A0W8G373_9ZZZZ</name>
<protein>
    <submittedName>
        <fullName evidence="1">Abc-type transport system</fullName>
    </submittedName>
</protein>
<reference evidence="1" key="1">
    <citation type="journal article" date="2015" name="Proc. Natl. Acad. Sci. U.S.A.">
        <title>Networks of energetic and metabolic interactions define dynamics in microbial communities.</title>
        <authorList>
            <person name="Embree M."/>
            <person name="Liu J.K."/>
            <person name="Al-Bassam M.M."/>
            <person name="Zengler K."/>
        </authorList>
    </citation>
    <scope>NUCLEOTIDE SEQUENCE</scope>
</reference>
<dbReference type="PANTHER" id="PTHR36573:SF1">
    <property type="entry name" value="INTERMEMBRANE PHOSPHOLIPID TRANSPORT SYSTEM BINDING PROTEIN MLAC"/>
    <property type="match status" value="1"/>
</dbReference>
<accession>A0A0W8G373</accession>
<organism evidence="1">
    <name type="scientific">hydrocarbon metagenome</name>
    <dbReference type="NCBI Taxonomy" id="938273"/>
    <lineage>
        <taxon>unclassified sequences</taxon>
        <taxon>metagenomes</taxon>
        <taxon>ecological metagenomes</taxon>
    </lineage>
</organism>
<proteinExistence type="predicted"/>
<dbReference type="AlphaFoldDB" id="A0A0W8G373"/>
<evidence type="ECO:0000313" key="1">
    <source>
        <dbReference type="EMBL" id="KUG27607.1"/>
    </source>
</evidence>
<gene>
    <name evidence="1" type="ORF">ASZ90_002547</name>
</gene>
<dbReference type="InterPro" id="IPR008869">
    <property type="entry name" value="MlaC/ttg2D"/>
</dbReference>
<dbReference type="PANTHER" id="PTHR36573">
    <property type="entry name" value="INTERMEMBRANE PHOSPHOLIPID TRANSPORT SYSTEM BINDING PROTEIN MLAC"/>
    <property type="match status" value="1"/>
</dbReference>
<dbReference type="Gene3D" id="3.10.450.710">
    <property type="entry name" value="Tgt2/MlaC"/>
    <property type="match status" value="1"/>
</dbReference>
<dbReference type="PIRSF" id="PIRSF004649">
    <property type="entry name" value="MlaC"/>
    <property type="match status" value="1"/>
</dbReference>
<dbReference type="EMBL" id="LNQE01000310">
    <property type="protein sequence ID" value="KUG27607.1"/>
    <property type="molecule type" value="Genomic_DNA"/>
</dbReference>
<dbReference type="Pfam" id="PF05494">
    <property type="entry name" value="MlaC"/>
    <property type="match status" value="1"/>
</dbReference>
<comment type="caution">
    <text evidence="1">The sequence shown here is derived from an EMBL/GenBank/DDBJ whole genome shotgun (WGS) entry which is preliminary data.</text>
</comment>
<dbReference type="InterPro" id="IPR042245">
    <property type="entry name" value="Tgt2/MlaC_sf"/>
</dbReference>
<sequence>MIRDSKWLPAFFTVLLLLPAAAWAEAPREALQRSVDQVILLLQDPAYKDAATKPGMREKLIKTVQGIFDAKELSRRALAANWEKFSTPQQERFSDAFLTLLQNTYLDRIESYSDEKVNYLGEKMLAADRAEVPTIVTSKGRDIPITYRMLNTGGWRVYDVVIEGVSLVQNYRNQFSQILMKESPDKLIDMLGKKS</sequence>